<dbReference type="InterPro" id="IPR011047">
    <property type="entry name" value="Quinoprotein_ADH-like_sf"/>
</dbReference>
<dbReference type="OrthoDB" id="1097095at2"/>
<dbReference type="EMBL" id="QSCR01000002">
    <property type="protein sequence ID" value="RGY20945.1"/>
    <property type="molecule type" value="Genomic_DNA"/>
</dbReference>
<proteinExistence type="predicted"/>
<name>A0A413ITA3_9BACT</name>
<dbReference type="InterPro" id="IPR032183">
    <property type="entry name" value="PKD-like"/>
</dbReference>
<dbReference type="PROSITE" id="PS51257">
    <property type="entry name" value="PROKAR_LIPOPROTEIN"/>
    <property type="match status" value="1"/>
</dbReference>
<accession>A0A413ITA3</accession>
<organism evidence="1 2">
    <name type="scientific">Butyricimonas virosa</name>
    <dbReference type="NCBI Taxonomy" id="544645"/>
    <lineage>
        <taxon>Bacteria</taxon>
        <taxon>Pseudomonadati</taxon>
        <taxon>Bacteroidota</taxon>
        <taxon>Bacteroidia</taxon>
        <taxon>Bacteroidales</taxon>
        <taxon>Odoribacteraceae</taxon>
        <taxon>Butyricimonas</taxon>
    </lineage>
</organism>
<dbReference type="AlphaFoldDB" id="A0A413ITA3"/>
<evidence type="ECO:0000313" key="2">
    <source>
        <dbReference type="Proteomes" id="UP000286063"/>
    </source>
</evidence>
<sequence length="507" mass="57841">MSMKTINYILGCCIAMTLLYACIDDEGNYDYSELKTVNITNVYSNWSVPLGEEYVITPTIDYGDTDPSEFVYTWVSEIQEEWSDTISRDKELRYTFKEIARYMTTFVVEHVPTGALTSKQIDLNTVSRYSTGWTILSEQNNKSVLSYIRAEQSGENSIIYNFFKDIYTTLRGDDLGTGPIRMGRHFSSSSDEILVIQESGAVEIDGQDFSKAIATHEEFVGGAYPANFVPKQAEYGARLEAILGTDGNVYTRVNPNGSFQICQYNTHPAFSNARIEKMYYCAYLGYIYMYDELNHRMIALYDEPQAYTGMVIYPSMHPDSTHVDNFTPVDDMGEGTQLVFIGSYNVEGATGRDFVQIIKKGTNYYFQTYKAYLHSGSSNLYIFDEKEELFVGNDYVNENSKYCIDGSSYLYFTADNVLYCWNRINQVEVFYTFSSKITDIERYANGSDREEIAVGLENGEFYIIDASYESISGQKEKVLFKTEGLGRVVDVQYKYGNSSNFNKESRL</sequence>
<dbReference type="SUPFAM" id="SSF50998">
    <property type="entry name" value="Quinoprotein alcohol dehydrogenase-like"/>
    <property type="match status" value="1"/>
</dbReference>
<evidence type="ECO:0000313" key="1">
    <source>
        <dbReference type="EMBL" id="RGY20945.1"/>
    </source>
</evidence>
<gene>
    <name evidence="1" type="ORF">DXA50_02490</name>
</gene>
<dbReference type="Pfam" id="PF16407">
    <property type="entry name" value="PKD_2"/>
    <property type="match status" value="1"/>
</dbReference>
<reference evidence="1 2" key="1">
    <citation type="submission" date="2018-08" db="EMBL/GenBank/DDBJ databases">
        <title>A genome reference for cultivated species of the human gut microbiota.</title>
        <authorList>
            <person name="Zou Y."/>
            <person name="Xue W."/>
            <person name="Luo G."/>
        </authorList>
    </citation>
    <scope>NUCLEOTIDE SEQUENCE [LARGE SCALE GENOMIC DNA]</scope>
    <source>
        <strain evidence="1 2">OF02-7</strain>
    </source>
</reference>
<comment type="caution">
    <text evidence="1">The sequence shown here is derived from an EMBL/GenBank/DDBJ whole genome shotgun (WGS) entry which is preliminary data.</text>
</comment>
<dbReference type="Proteomes" id="UP000286063">
    <property type="component" value="Unassembled WGS sequence"/>
</dbReference>
<protein>
    <submittedName>
        <fullName evidence="1">Uncharacterized protein</fullName>
    </submittedName>
</protein>